<feature type="signal peptide" evidence="1">
    <location>
        <begin position="1"/>
        <end position="23"/>
    </location>
</feature>
<name>A0A1H4CUL6_9BACT</name>
<dbReference type="Proteomes" id="UP000199656">
    <property type="component" value="Unassembled WGS sequence"/>
</dbReference>
<keyword evidence="4" id="KW-1185">Reference proteome</keyword>
<proteinExistence type="predicted"/>
<dbReference type="AlphaFoldDB" id="A0A1H4CUL6"/>
<dbReference type="Pfam" id="PF04945">
    <property type="entry name" value="YHS"/>
    <property type="match status" value="1"/>
</dbReference>
<feature type="domain" description="YHS" evidence="2">
    <location>
        <begin position="52"/>
        <end position="93"/>
    </location>
</feature>
<evidence type="ECO:0000259" key="2">
    <source>
        <dbReference type="Pfam" id="PF04945"/>
    </source>
</evidence>
<accession>A0A1H4CUL6</accession>
<evidence type="ECO:0000313" key="4">
    <source>
        <dbReference type="Proteomes" id="UP000199656"/>
    </source>
</evidence>
<sequence length="98" mass="10732">MKQLIIGCSALFLFACAGQPKSASQEAAQQQTPAADQKPAEQLAAVNGKLPDPVCEMPYDTSYKEWTVYKSDTIHFCSPTCKGVFEKNPEKFMAKLGK</sequence>
<dbReference type="RefSeq" id="WP_211117753.1">
    <property type="nucleotide sequence ID" value="NZ_BKAT01000017.1"/>
</dbReference>
<dbReference type="EMBL" id="FNRL01000011">
    <property type="protein sequence ID" value="SEA63782.1"/>
    <property type="molecule type" value="Genomic_DNA"/>
</dbReference>
<dbReference type="STRING" id="408074.SAMN05660909_02799"/>
<feature type="chain" id="PRO_5011668034" evidence="1">
    <location>
        <begin position="24"/>
        <end position="98"/>
    </location>
</feature>
<dbReference type="PROSITE" id="PS51257">
    <property type="entry name" value="PROKAR_LIPOPROTEIN"/>
    <property type="match status" value="1"/>
</dbReference>
<evidence type="ECO:0000313" key="3">
    <source>
        <dbReference type="EMBL" id="SEA63782.1"/>
    </source>
</evidence>
<keyword evidence="1" id="KW-0732">Signal</keyword>
<dbReference type="Gene3D" id="1.10.620.20">
    <property type="entry name" value="Ribonucleotide Reductase, subunit A"/>
    <property type="match status" value="1"/>
</dbReference>
<evidence type="ECO:0000256" key="1">
    <source>
        <dbReference type="SAM" id="SignalP"/>
    </source>
</evidence>
<dbReference type="GO" id="GO:0016491">
    <property type="term" value="F:oxidoreductase activity"/>
    <property type="evidence" value="ECO:0007669"/>
    <property type="project" value="InterPro"/>
</dbReference>
<dbReference type="InterPro" id="IPR007029">
    <property type="entry name" value="YHS_dom"/>
</dbReference>
<organism evidence="3 4">
    <name type="scientific">Chitinophaga terrae</name>
    <name type="common">ex Kim and Jung 2007</name>
    <dbReference type="NCBI Taxonomy" id="408074"/>
    <lineage>
        <taxon>Bacteria</taxon>
        <taxon>Pseudomonadati</taxon>
        <taxon>Bacteroidota</taxon>
        <taxon>Chitinophagia</taxon>
        <taxon>Chitinophagales</taxon>
        <taxon>Chitinophagaceae</taxon>
        <taxon>Chitinophaga</taxon>
    </lineage>
</organism>
<dbReference type="SUPFAM" id="SSF47240">
    <property type="entry name" value="Ferritin-like"/>
    <property type="match status" value="1"/>
</dbReference>
<dbReference type="InterPro" id="IPR009078">
    <property type="entry name" value="Ferritin-like_SF"/>
</dbReference>
<reference evidence="4" key="1">
    <citation type="submission" date="2016-10" db="EMBL/GenBank/DDBJ databases">
        <authorList>
            <person name="Varghese N."/>
            <person name="Submissions S."/>
        </authorList>
    </citation>
    <scope>NUCLEOTIDE SEQUENCE [LARGE SCALE GENOMIC DNA]</scope>
    <source>
        <strain evidence="4">DSM 23920</strain>
    </source>
</reference>
<gene>
    <name evidence="3" type="ORF">SAMN05660909_02799</name>
</gene>
<dbReference type="InterPro" id="IPR012348">
    <property type="entry name" value="RNR-like"/>
</dbReference>
<protein>
    <submittedName>
        <fullName evidence="3">YHS domain-containing protein</fullName>
    </submittedName>
</protein>